<sequence>MPRIEELLSSPQVRVRDVDLVVAKLQKFIAGGASKLMVISDFDFTISRYADEKGKRCSSCYCIFDDAVGKLYPDFYDKFIGLWKKYGPIEHDHHMTIEEKIPHMEEWWNSSHECIISAGFNRNQIEKFVGVSNIQLRDEADVLMNVLTAHEVPFIVFSAGIGTIIEMYLRLKFGKVADNTHIVSNMMLFDENDRVNAFSEPLIHVFCKNSSVIPKDASFSGQLSDRTNVILMGDSVGDAFMDVGVEQEQASLKIGFVNHDSDVLVDKYLNYFDIVLVEDQTMSVPNQILNAIVAQK</sequence>
<name>A0A8S1H6K0_9PELO</name>
<accession>A0A8S1H6K0</accession>
<dbReference type="PANTHER" id="PTHR13045">
    <property type="entry name" value="5'-NUCLEOTIDASE"/>
    <property type="match status" value="1"/>
</dbReference>
<evidence type="ECO:0000256" key="6">
    <source>
        <dbReference type="ARBA" id="ARBA00022801"/>
    </source>
</evidence>
<dbReference type="GO" id="GO:0000287">
    <property type="term" value="F:magnesium ion binding"/>
    <property type="evidence" value="ECO:0007669"/>
    <property type="project" value="InterPro"/>
</dbReference>
<keyword evidence="4" id="KW-0479">Metal-binding</keyword>
<dbReference type="Pfam" id="PF05822">
    <property type="entry name" value="UMPH-1"/>
    <property type="match status" value="1"/>
</dbReference>
<keyword evidence="8 9" id="KW-0546">Nucleotide metabolism</keyword>
<keyword evidence="11" id="KW-1185">Reference proteome</keyword>
<comment type="catalytic activity">
    <reaction evidence="1 9">
        <text>a ribonucleoside 5'-phosphate + H2O = a ribonucleoside + phosphate</text>
        <dbReference type="Rhea" id="RHEA:12484"/>
        <dbReference type="ChEBI" id="CHEBI:15377"/>
        <dbReference type="ChEBI" id="CHEBI:18254"/>
        <dbReference type="ChEBI" id="CHEBI:43474"/>
        <dbReference type="ChEBI" id="CHEBI:58043"/>
        <dbReference type="EC" id="3.1.3.5"/>
    </reaction>
</comment>
<dbReference type="Proteomes" id="UP000835052">
    <property type="component" value="Unassembled WGS sequence"/>
</dbReference>
<dbReference type="NCBIfam" id="TIGR01544">
    <property type="entry name" value="HAD-SF-IE"/>
    <property type="match status" value="1"/>
</dbReference>
<dbReference type="GO" id="GO:0009117">
    <property type="term" value="P:nucleotide metabolic process"/>
    <property type="evidence" value="ECO:0007669"/>
    <property type="project" value="UniProtKB-KW"/>
</dbReference>
<gene>
    <name evidence="10" type="ORF">CAUJ_LOCUS6876</name>
</gene>
<evidence type="ECO:0000256" key="4">
    <source>
        <dbReference type="ARBA" id="ARBA00022723"/>
    </source>
</evidence>
<proteinExistence type="inferred from homology"/>
<dbReference type="FunFam" id="3.40.50.1000:FF:000411">
    <property type="entry name" value="5'-nucleotidase"/>
    <property type="match status" value="1"/>
</dbReference>
<dbReference type="SUPFAM" id="SSF56784">
    <property type="entry name" value="HAD-like"/>
    <property type="match status" value="1"/>
</dbReference>
<evidence type="ECO:0000313" key="11">
    <source>
        <dbReference type="Proteomes" id="UP000835052"/>
    </source>
</evidence>
<evidence type="ECO:0000256" key="9">
    <source>
        <dbReference type="RuleBase" id="RU361276"/>
    </source>
</evidence>
<dbReference type="Gene3D" id="3.40.50.1000">
    <property type="entry name" value="HAD superfamily/HAD-like"/>
    <property type="match status" value="1"/>
</dbReference>
<comment type="similarity">
    <text evidence="2 9">Belongs to the pyrimidine 5'-nucleotidase family.</text>
</comment>
<dbReference type="EMBL" id="CAJGYM010000018">
    <property type="protein sequence ID" value="CAD6190957.1"/>
    <property type="molecule type" value="Genomic_DNA"/>
</dbReference>
<comment type="caution">
    <text evidence="10">The sequence shown here is derived from an EMBL/GenBank/DDBJ whole genome shotgun (WGS) entry which is preliminary data.</text>
</comment>
<keyword evidence="5 9" id="KW-0547">Nucleotide-binding</keyword>
<keyword evidence="9" id="KW-0963">Cytoplasm</keyword>
<dbReference type="FunFam" id="1.10.150.340:FF:000001">
    <property type="entry name" value="Cytosolic 5-nucleotidase 3-like"/>
    <property type="match status" value="1"/>
</dbReference>
<dbReference type="SFLD" id="SFLDG01128">
    <property type="entry name" value="C1.4:_5'-Nucleotidase_Like"/>
    <property type="match status" value="1"/>
</dbReference>
<evidence type="ECO:0000256" key="2">
    <source>
        <dbReference type="ARBA" id="ARBA00008389"/>
    </source>
</evidence>
<dbReference type="InterPro" id="IPR006434">
    <property type="entry name" value="Pyrimidine_nucleotidase_eu"/>
</dbReference>
<dbReference type="PANTHER" id="PTHR13045:SF11">
    <property type="entry name" value="5'-NUCLEOTIDASE"/>
    <property type="match status" value="1"/>
</dbReference>
<dbReference type="GO" id="GO:0008253">
    <property type="term" value="F:5'-nucleotidase activity"/>
    <property type="evidence" value="ECO:0007669"/>
    <property type="project" value="UniProtKB-EC"/>
</dbReference>
<organism evidence="10 11">
    <name type="scientific">Caenorhabditis auriculariae</name>
    <dbReference type="NCBI Taxonomy" id="2777116"/>
    <lineage>
        <taxon>Eukaryota</taxon>
        <taxon>Metazoa</taxon>
        <taxon>Ecdysozoa</taxon>
        <taxon>Nematoda</taxon>
        <taxon>Chromadorea</taxon>
        <taxon>Rhabditida</taxon>
        <taxon>Rhabditina</taxon>
        <taxon>Rhabditomorpha</taxon>
        <taxon>Rhabditoidea</taxon>
        <taxon>Rhabditidae</taxon>
        <taxon>Peloderinae</taxon>
        <taxon>Caenorhabditis</taxon>
    </lineage>
</organism>
<dbReference type="Gene3D" id="1.10.150.340">
    <property type="entry name" value="Pyrimidine 5'-nucleotidase (UMPH-1), N-terminal domain"/>
    <property type="match status" value="1"/>
</dbReference>
<comment type="subcellular location">
    <subcellularLocation>
        <location evidence="9">Cytoplasm</location>
    </subcellularLocation>
</comment>
<dbReference type="InterPro" id="IPR023214">
    <property type="entry name" value="HAD_sf"/>
</dbReference>
<evidence type="ECO:0000313" key="10">
    <source>
        <dbReference type="EMBL" id="CAD6190957.1"/>
    </source>
</evidence>
<dbReference type="SFLD" id="SFLDS00003">
    <property type="entry name" value="Haloacid_Dehalogenase"/>
    <property type="match status" value="1"/>
</dbReference>
<evidence type="ECO:0000256" key="5">
    <source>
        <dbReference type="ARBA" id="ARBA00022741"/>
    </source>
</evidence>
<dbReference type="InterPro" id="IPR036412">
    <property type="entry name" value="HAD-like_sf"/>
</dbReference>
<protein>
    <recommendedName>
        <fullName evidence="3 9">5'-nucleotidase</fullName>
        <ecNumber evidence="3 9">3.1.3.5</ecNumber>
    </recommendedName>
</protein>
<evidence type="ECO:0000256" key="3">
    <source>
        <dbReference type="ARBA" id="ARBA00012643"/>
    </source>
</evidence>
<evidence type="ECO:0000256" key="7">
    <source>
        <dbReference type="ARBA" id="ARBA00022842"/>
    </source>
</evidence>
<reference evidence="10" key="1">
    <citation type="submission" date="2020-10" db="EMBL/GenBank/DDBJ databases">
        <authorList>
            <person name="Kikuchi T."/>
        </authorList>
    </citation>
    <scope>NUCLEOTIDE SEQUENCE</scope>
    <source>
        <strain evidence="10">NKZ352</strain>
    </source>
</reference>
<dbReference type="GO" id="GO:0000166">
    <property type="term" value="F:nucleotide binding"/>
    <property type="evidence" value="ECO:0007669"/>
    <property type="project" value="UniProtKB-KW"/>
</dbReference>
<evidence type="ECO:0000256" key="8">
    <source>
        <dbReference type="ARBA" id="ARBA00023080"/>
    </source>
</evidence>
<dbReference type="OrthoDB" id="10014216at2759"/>
<dbReference type="GO" id="GO:0005737">
    <property type="term" value="C:cytoplasm"/>
    <property type="evidence" value="ECO:0007669"/>
    <property type="project" value="UniProtKB-SubCell"/>
</dbReference>
<dbReference type="AlphaFoldDB" id="A0A8S1H6K0"/>
<keyword evidence="7" id="KW-0460">Magnesium</keyword>
<keyword evidence="6 9" id="KW-0378">Hydrolase</keyword>
<dbReference type="EC" id="3.1.3.5" evidence="3 9"/>
<evidence type="ECO:0000256" key="1">
    <source>
        <dbReference type="ARBA" id="ARBA00000815"/>
    </source>
</evidence>